<feature type="transmembrane region" description="Helical" evidence="2">
    <location>
        <begin position="264"/>
        <end position="282"/>
    </location>
</feature>
<protein>
    <submittedName>
        <fullName evidence="5">Signal transduction protein</fullName>
    </submittedName>
</protein>
<dbReference type="Proteomes" id="UP000727490">
    <property type="component" value="Unassembled WGS sequence"/>
</dbReference>
<proteinExistence type="predicted"/>
<dbReference type="RefSeq" id="WP_219289619.1">
    <property type="nucleotide sequence ID" value="NZ_RPHB01000005.1"/>
</dbReference>
<evidence type="ECO:0000256" key="1">
    <source>
        <dbReference type="SAM" id="Coils"/>
    </source>
</evidence>
<dbReference type="InterPro" id="IPR011623">
    <property type="entry name" value="7TMR_DISM_rcpt_extracell_dom1"/>
</dbReference>
<feature type="domain" description="7TM-DISM receptor extracellular" evidence="3">
    <location>
        <begin position="195"/>
        <end position="396"/>
    </location>
</feature>
<accession>A0A951IYC3</accession>
<evidence type="ECO:0000313" key="6">
    <source>
        <dbReference type="Proteomes" id="UP000727490"/>
    </source>
</evidence>
<feature type="transmembrane region" description="Helical" evidence="2">
    <location>
        <begin position="317"/>
        <end position="340"/>
    </location>
</feature>
<feature type="transmembrane region" description="Helical" evidence="2">
    <location>
        <begin position="196"/>
        <end position="217"/>
    </location>
</feature>
<dbReference type="Pfam" id="PF07695">
    <property type="entry name" value="7TMR-DISM_7TM"/>
    <property type="match status" value="1"/>
</dbReference>
<keyword evidence="1" id="KW-0175">Coiled coil</keyword>
<name>A0A951IYC3_9BACT</name>
<feature type="transmembrane region" description="Helical" evidence="2">
    <location>
        <begin position="376"/>
        <end position="397"/>
    </location>
</feature>
<gene>
    <name evidence="5" type="ORF">EGN73_11230</name>
</gene>
<organism evidence="5 6">
    <name type="scientific">Arthrospiribacter ruber</name>
    <dbReference type="NCBI Taxonomy" id="2487934"/>
    <lineage>
        <taxon>Bacteria</taxon>
        <taxon>Pseudomonadati</taxon>
        <taxon>Bacteroidota</taxon>
        <taxon>Cytophagia</taxon>
        <taxon>Cytophagales</taxon>
        <taxon>Cyclobacteriaceae</taxon>
        <taxon>Arthrospiribacter</taxon>
    </lineage>
</organism>
<keyword evidence="6" id="KW-1185">Reference proteome</keyword>
<feature type="coiled-coil region" evidence="1">
    <location>
        <begin position="429"/>
        <end position="495"/>
    </location>
</feature>
<evidence type="ECO:0000313" key="5">
    <source>
        <dbReference type="EMBL" id="MBW3468379.1"/>
    </source>
</evidence>
<evidence type="ECO:0000256" key="2">
    <source>
        <dbReference type="SAM" id="Phobius"/>
    </source>
</evidence>
<sequence length="637" mass="75727">MNYLLQKIQLRIYVAILFTFILGLPTLLQAQEDKVELIDGITKVPIIKRMDFLLDTAAIFSIQEIASEDLQSRFRKVTDNHVVYGYLDSPLWLRLQVSNQMTQEDISWYFESWGFDIKDITFYFPNSDGTFSALQAGFGIPFPERRIKHKNFNYYLDLRPGEEKTYYLRITRHYNHEFTFFLRTNEAFLNHSFNEYFLLGIYYGVLILIVISNMYLFFKMRDTLYIYFICLILACIWFCLGRDGLGFQYLWPNYPWLNRLNNEYFIELIIILTTLLFSNRFIQKYTKSSRTHKLTSLAVLLKLGFFINQVYFVELYYVTYIVITIIILLIPFSHGLYILAKSGIYSWPYIFAYLCLFLVIIYSYGKSIELFNNPVINWYLVYPVIFLETVFFSFSIFNQIKFLQQESIQANKEKTLALEKNNQLTLELNSQLKEKVRERTEEIEKMAESLAQKNVELQTTNLKLQELNTKVTQLNSILQINNEELKTSVEEITKNLALMKGLDFEGFKQVFPDKESCLKFLSELKWKNRYSCKKCQYNKYNEDANYGRRCKNCNYYESPTVDTLFHKIKFPIEKAFYILYLSNRKDVDMTLNELSDILELRRETCWAFKNKIALAMEKVQHNKELSGWETLALVHLE</sequence>
<evidence type="ECO:0000259" key="4">
    <source>
        <dbReference type="Pfam" id="PF07696"/>
    </source>
</evidence>
<keyword evidence="2" id="KW-1133">Transmembrane helix</keyword>
<feature type="transmembrane region" description="Helical" evidence="2">
    <location>
        <begin position="347"/>
        <end position="364"/>
    </location>
</feature>
<feature type="transmembrane region" description="Helical" evidence="2">
    <location>
        <begin position="294"/>
        <end position="311"/>
    </location>
</feature>
<keyword evidence="2" id="KW-0812">Transmembrane</keyword>
<dbReference type="EMBL" id="RPHB01000005">
    <property type="protein sequence ID" value="MBW3468379.1"/>
    <property type="molecule type" value="Genomic_DNA"/>
</dbReference>
<feature type="domain" description="7TM-DISM receptor extracellular" evidence="4">
    <location>
        <begin position="48"/>
        <end position="180"/>
    </location>
</feature>
<reference evidence="5 6" key="1">
    <citation type="journal article" date="2020" name="Syst. Appl. Microbiol.">
        <title>Arthrospiribacter ruber gen. nov., sp. nov., a novel bacterium isolated from Arthrospira cultures.</title>
        <authorList>
            <person name="Waleron M."/>
            <person name="Misztak A."/>
            <person name="Waleron M.M."/>
            <person name="Furmaniak M."/>
            <person name="Mrozik A."/>
            <person name="Waleron K."/>
        </authorList>
    </citation>
    <scope>NUCLEOTIDE SEQUENCE [LARGE SCALE GENOMIC DNA]</scope>
    <source>
        <strain evidence="5 6">DPMB0001</strain>
    </source>
</reference>
<dbReference type="AlphaFoldDB" id="A0A951IYC3"/>
<feature type="transmembrane region" description="Helical" evidence="2">
    <location>
        <begin position="224"/>
        <end position="244"/>
    </location>
</feature>
<dbReference type="Pfam" id="PF07696">
    <property type="entry name" value="7TMR-DISMED2"/>
    <property type="match status" value="1"/>
</dbReference>
<dbReference type="InterPro" id="IPR011622">
    <property type="entry name" value="7TMR_DISM_rcpt_extracell_dom2"/>
</dbReference>
<keyword evidence="2" id="KW-0472">Membrane</keyword>
<evidence type="ECO:0000259" key="3">
    <source>
        <dbReference type="Pfam" id="PF07695"/>
    </source>
</evidence>
<comment type="caution">
    <text evidence="5">The sequence shown here is derived from an EMBL/GenBank/DDBJ whole genome shotgun (WGS) entry which is preliminary data.</text>
</comment>